<proteinExistence type="predicted"/>
<name>A0ABR4Q7M8_9CEST</name>
<gene>
    <name evidence="1" type="ORF">TcWFU_000289</name>
</gene>
<reference evidence="1 2" key="1">
    <citation type="journal article" date="2022" name="Front. Cell. Infect. Microbiol.">
        <title>The Genomes of Two Strains of Taenia crassiceps the Animal Model for the Study of Human Cysticercosis.</title>
        <authorList>
            <person name="Bobes R.J."/>
            <person name="Estrada K."/>
            <person name="Rios-Valencia D.G."/>
            <person name="Calderon-Gallegos A."/>
            <person name="de la Torre P."/>
            <person name="Carrero J.C."/>
            <person name="Sanchez-Flores A."/>
            <person name="Laclette J.P."/>
        </authorList>
    </citation>
    <scope>NUCLEOTIDE SEQUENCE [LARGE SCALE GENOMIC DNA]</scope>
    <source>
        <strain evidence="1">WFUcys</strain>
    </source>
</reference>
<dbReference type="Proteomes" id="UP001651158">
    <property type="component" value="Unassembled WGS sequence"/>
</dbReference>
<evidence type="ECO:0000313" key="1">
    <source>
        <dbReference type="EMBL" id="KAL5105615.1"/>
    </source>
</evidence>
<keyword evidence="2" id="KW-1185">Reference proteome</keyword>
<sequence length="128" mass="13952">MAGPVEWTRLEHAVTGRGSDSSGSLPYLQSVQACEDEAVESSAFSLDGVESGSTSVLQPHVYLCNRDASLLPSAVIGSGGECQIATPTQSTVIHLAEKRKHAEESLRDLLNFRFRCFRVRTGFNRHCQ</sequence>
<accession>A0ABR4Q7M8</accession>
<organism evidence="1 2">
    <name type="scientific">Taenia crassiceps</name>
    <dbReference type="NCBI Taxonomy" id="6207"/>
    <lineage>
        <taxon>Eukaryota</taxon>
        <taxon>Metazoa</taxon>
        <taxon>Spiralia</taxon>
        <taxon>Lophotrochozoa</taxon>
        <taxon>Platyhelminthes</taxon>
        <taxon>Cestoda</taxon>
        <taxon>Eucestoda</taxon>
        <taxon>Cyclophyllidea</taxon>
        <taxon>Taeniidae</taxon>
        <taxon>Taenia</taxon>
    </lineage>
</organism>
<evidence type="ECO:0000313" key="2">
    <source>
        <dbReference type="Proteomes" id="UP001651158"/>
    </source>
</evidence>
<dbReference type="EMBL" id="JAKROA010000007">
    <property type="protein sequence ID" value="KAL5105615.1"/>
    <property type="molecule type" value="Genomic_DNA"/>
</dbReference>
<protein>
    <submittedName>
        <fullName evidence="1">Uncharacterized protein</fullName>
    </submittedName>
</protein>
<comment type="caution">
    <text evidence="1">The sequence shown here is derived from an EMBL/GenBank/DDBJ whole genome shotgun (WGS) entry which is preliminary data.</text>
</comment>